<reference evidence="2" key="1">
    <citation type="submission" date="2013-07" db="EMBL/GenBank/DDBJ databases">
        <title>Midgut Transcriptome Profiling of Anoplphora glabripennis, a Lignocellulose Degrading, Wood-Boring Cerambycid.</title>
        <authorList>
            <person name="Scully E.D."/>
            <person name="Hoover K."/>
            <person name="Carlson J.E."/>
            <person name="Tien M."/>
            <person name="Geib S.M."/>
        </authorList>
    </citation>
    <scope>NUCLEOTIDE SEQUENCE</scope>
</reference>
<accession>V5I9Q6</accession>
<dbReference type="AlphaFoldDB" id="V5I9Q6"/>
<sequence length="144" mass="16533">RGKLKFDERISNNPEVVRNSNNLTNDSNYILSDDDKIKALGISWNANTGNFYFSLNNDHWQISNTKLSKRTILSIVALIALGLISCVIIIAKCMLQTIWKNNIDWDEKLPNEMETSWVKFLDQLPILNALNIPRQITIKNMVDI</sequence>
<name>V5I9Q6_ANOGL</name>
<organism evidence="2">
    <name type="scientific">Anoplophora glabripennis</name>
    <name type="common">Asian longhorn beetle</name>
    <name type="synonym">Anoplophora nobilis</name>
    <dbReference type="NCBI Taxonomy" id="217634"/>
    <lineage>
        <taxon>Eukaryota</taxon>
        <taxon>Metazoa</taxon>
        <taxon>Ecdysozoa</taxon>
        <taxon>Arthropoda</taxon>
        <taxon>Hexapoda</taxon>
        <taxon>Insecta</taxon>
        <taxon>Pterygota</taxon>
        <taxon>Neoptera</taxon>
        <taxon>Endopterygota</taxon>
        <taxon>Coleoptera</taxon>
        <taxon>Polyphaga</taxon>
        <taxon>Cucujiformia</taxon>
        <taxon>Chrysomeloidea</taxon>
        <taxon>Cerambycidae</taxon>
        <taxon>Lamiinae</taxon>
        <taxon>Lamiini</taxon>
        <taxon>Anoplophora</taxon>
    </lineage>
</organism>
<keyword evidence="1" id="KW-1133">Transmembrane helix</keyword>
<evidence type="ECO:0000256" key="1">
    <source>
        <dbReference type="SAM" id="Phobius"/>
    </source>
</evidence>
<keyword evidence="1" id="KW-0472">Membrane</keyword>
<dbReference type="Pfam" id="PF05380">
    <property type="entry name" value="Peptidase_A17"/>
    <property type="match status" value="1"/>
</dbReference>
<feature type="transmembrane region" description="Helical" evidence="1">
    <location>
        <begin position="72"/>
        <end position="91"/>
    </location>
</feature>
<proteinExistence type="predicted"/>
<dbReference type="PANTHER" id="PTHR47331">
    <property type="entry name" value="PHD-TYPE DOMAIN-CONTAINING PROTEIN"/>
    <property type="match status" value="1"/>
</dbReference>
<keyword evidence="1" id="KW-0812">Transmembrane</keyword>
<evidence type="ECO:0000313" key="2">
    <source>
        <dbReference type="EMBL" id="JAB65946.1"/>
    </source>
</evidence>
<protein>
    <submittedName>
        <fullName evidence="2">Uncharacterized protein</fullName>
    </submittedName>
</protein>
<feature type="non-terminal residue" evidence="2">
    <location>
        <position position="1"/>
    </location>
</feature>
<dbReference type="InterPro" id="IPR008042">
    <property type="entry name" value="Retrotrans_Pao"/>
</dbReference>
<dbReference type="EMBL" id="GALX01002520">
    <property type="protein sequence ID" value="JAB65946.1"/>
    <property type="molecule type" value="Transcribed_RNA"/>
</dbReference>